<dbReference type="PROSITE" id="PS00662">
    <property type="entry name" value="T2SP_E"/>
    <property type="match status" value="1"/>
</dbReference>
<protein>
    <submittedName>
        <fullName evidence="5">Type II/IV secretion system protein</fullName>
    </submittedName>
</protein>
<comment type="caution">
    <text evidence="5">The sequence shown here is derived from an EMBL/GenBank/DDBJ whole genome shotgun (WGS) entry which is preliminary data.</text>
</comment>
<evidence type="ECO:0000259" key="4">
    <source>
        <dbReference type="PROSITE" id="PS00662"/>
    </source>
</evidence>
<dbReference type="InterPro" id="IPR003593">
    <property type="entry name" value="AAA+_ATPase"/>
</dbReference>
<dbReference type="GO" id="GO:0005886">
    <property type="term" value="C:plasma membrane"/>
    <property type="evidence" value="ECO:0007669"/>
    <property type="project" value="TreeGrafter"/>
</dbReference>
<dbReference type="GO" id="GO:0016887">
    <property type="term" value="F:ATP hydrolysis activity"/>
    <property type="evidence" value="ECO:0007669"/>
    <property type="project" value="TreeGrafter"/>
</dbReference>
<gene>
    <name evidence="5" type="ORF">J5Y03_04750</name>
</gene>
<keyword evidence="3" id="KW-0067">ATP-binding</keyword>
<organism evidence="5 6">
    <name type="scientific">Gottfriedia endophytica</name>
    <dbReference type="NCBI Taxonomy" id="2820819"/>
    <lineage>
        <taxon>Bacteria</taxon>
        <taxon>Bacillati</taxon>
        <taxon>Bacillota</taxon>
        <taxon>Bacilli</taxon>
        <taxon>Bacillales</taxon>
        <taxon>Bacillaceae</taxon>
        <taxon>Gottfriedia</taxon>
    </lineage>
</organism>
<dbReference type="CDD" id="cd01129">
    <property type="entry name" value="PulE-GspE-like"/>
    <property type="match status" value="1"/>
</dbReference>
<dbReference type="InterPro" id="IPR027417">
    <property type="entry name" value="P-loop_NTPase"/>
</dbReference>
<feature type="domain" description="Bacterial type II secretion system protein E" evidence="4">
    <location>
        <begin position="203"/>
        <end position="217"/>
    </location>
</feature>
<evidence type="ECO:0000256" key="2">
    <source>
        <dbReference type="ARBA" id="ARBA00022741"/>
    </source>
</evidence>
<dbReference type="Proteomes" id="UP000682134">
    <property type="component" value="Unassembled WGS sequence"/>
</dbReference>
<dbReference type="NCBIfam" id="NF041000">
    <property type="entry name" value="ATPase_ComGA"/>
    <property type="match status" value="1"/>
</dbReference>
<dbReference type="Gene3D" id="3.30.450.90">
    <property type="match status" value="1"/>
</dbReference>
<proteinExistence type="inferred from homology"/>
<dbReference type="PANTHER" id="PTHR30258">
    <property type="entry name" value="TYPE II SECRETION SYSTEM PROTEIN GSPE-RELATED"/>
    <property type="match status" value="1"/>
</dbReference>
<keyword evidence="2" id="KW-0547">Nucleotide-binding</keyword>
<keyword evidence="6" id="KW-1185">Reference proteome</keyword>
<dbReference type="Gene3D" id="3.40.50.300">
    <property type="entry name" value="P-loop containing nucleotide triphosphate hydrolases"/>
    <property type="match status" value="1"/>
</dbReference>
<dbReference type="GO" id="GO:0005524">
    <property type="term" value="F:ATP binding"/>
    <property type="evidence" value="ECO:0007669"/>
    <property type="project" value="UniProtKB-KW"/>
</dbReference>
<dbReference type="SUPFAM" id="SSF52540">
    <property type="entry name" value="P-loop containing nucleoside triphosphate hydrolases"/>
    <property type="match status" value="1"/>
</dbReference>
<accession>A0A940NI52</accession>
<evidence type="ECO:0000313" key="5">
    <source>
        <dbReference type="EMBL" id="MBP0724497.1"/>
    </source>
</evidence>
<dbReference type="RefSeq" id="WP_209403044.1">
    <property type="nucleotide sequence ID" value="NZ_JAGIYQ010000002.1"/>
</dbReference>
<dbReference type="SMART" id="SM00382">
    <property type="entry name" value="AAA"/>
    <property type="match status" value="1"/>
</dbReference>
<dbReference type="EMBL" id="JAGIYQ010000002">
    <property type="protein sequence ID" value="MBP0724497.1"/>
    <property type="molecule type" value="Genomic_DNA"/>
</dbReference>
<dbReference type="InterPro" id="IPR047667">
    <property type="entry name" value="ATPase_ComGA"/>
</dbReference>
<evidence type="ECO:0000256" key="3">
    <source>
        <dbReference type="ARBA" id="ARBA00022840"/>
    </source>
</evidence>
<dbReference type="AlphaFoldDB" id="A0A940NI52"/>
<name>A0A940NI52_9BACI</name>
<evidence type="ECO:0000256" key="1">
    <source>
        <dbReference type="ARBA" id="ARBA00006611"/>
    </source>
</evidence>
<reference evidence="5" key="1">
    <citation type="submission" date="2021-04" db="EMBL/GenBank/DDBJ databases">
        <title>Genome seq and assembly of Bacillus sp.</title>
        <authorList>
            <person name="Chhetri G."/>
        </authorList>
    </citation>
    <scope>NUCLEOTIDE SEQUENCE</scope>
    <source>
        <strain evidence="5">RG28</strain>
    </source>
</reference>
<sequence>MQIEDYGELLVTKAKNFGASDIHLLPKKDQFDIYFRIDGKLHLIQKEKSEIIHRLISHFKFLGSMDIGEKRRPQSGTLTLKINDETIFLRLSTLPILNDESLVIRIHPQEKVIPLERLSLFPTERIKLLSLLKHSHGLLLFTGPTGCGKTTTLYALLQAAKENFSRSIITLEDPIEKRTEDLFQVQVNEKAGVTYSSGLRAILRHDPDVIMVGEIRDEETAHIAIRAALSGHLVLTTLHAKDTKGSLYRLLELGIQKEELFQSLVGVVSQRLVPIKCPFCKGECTPQCRSLRKIKRLSVYELLYGKTLRKVMNEINGKDEFYEIKTLNKQFIKGFALGYIDESVLERSLSYD</sequence>
<comment type="similarity">
    <text evidence="1">Belongs to the GSP E family.</text>
</comment>
<dbReference type="InterPro" id="IPR001482">
    <property type="entry name" value="T2SS/T4SS_dom"/>
</dbReference>
<evidence type="ECO:0000313" key="6">
    <source>
        <dbReference type="Proteomes" id="UP000682134"/>
    </source>
</evidence>
<dbReference type="PANTHER" id="PTHR30258:SF2">
    <property type="entry name" value="COMG OPERON PROTEIN 1"/>
    <property type="match status" value="1"/>
</dbReference>
<dbReference type="Pfam" id="PF00437">
    <property type="entry name" value="T2SSE"/>
    <property type="match status" value="1"/>
</dbReference>